<dbReference type="GO" id="GO:0016887">
    <property type="term" value="F:ATP hydrolysis activity"/>
    <property type="evidence" value="ECO:0007669"/>
    <property type="project" value="InterPro"/>
</dbReference>
<evidence type="ECO:0000256" key="11">
    <source>
        <dbReference type="SAM" id="Phobius"/>
    </source>
</evidence>
<dbReference type="PANTHER" id="PTHR19229:SF36">
    <property type="entry name" value="ATP-BINDING CASSETTE SUB-FAMILY A MEMBER 2"/>
    <property type="match status" value="1"/>
</dbReference>
<keyword evidence="7" id="KW-0067">ATP-binding</keyword>
<dbReference type="Pfam" id="PF12698">
    <property type="entry name" value="ABC2_membrane_3"/>
    <property type="match status" value="1"/>
</dbReference>
<dbReference type="InterPro" id="IPR003593">
    <property type="entry name" value="AAA+_ATPase"/>
</dbReference>
<feature type="transmembrane region" description="Helical" evidence="11">
    <location>
        <begin position="786"/>
        <end position="807"/>
    </location>
</feature>
<evidence type="ECO:0000256" key="8">
    <source>
        <dbReference type="ARBA" id="ARBA00022989"/>
    </source>
</evidence>
<dbReference type="GO" id="GO:0140359">
    <property type="term" value="F:ABC-type transporter activity"/>
    <property type="evidence" value="ECO:0007669"/>
    <property type="project" value="InterPro"/>
</dbReference>
<evidence type="ECO:0000313" key="13">
    <source>
        <dbReference type="EMBL" id="ORY76198.1"/>
    </source>
</evidence>
<feature type="region of interest" description="Disordered" evidence="10">
    <location>
        <begin position="332"/>
        <end position="417"/>
    </location>
</feature>
<dbReference type="AlphaFoldDB" id="A0A1Y2EXA0"/>
<dbReference type="PROSITE" id="PS50893">
    <property type="entry name" value="ABC_TRANSPORTER_2"/>
    <property type="match status" value="1"/>
</dbReference>
<dbReference type="PROSITE" id="PS00211">
    <property type="entry name" value="ABC_TRANSPORTER_1"/>
    <property type="match status" value="1"/>
</dbReference>
<keyword evidence="4 11" id="KW-0812">Transmembrane</keyword>
<proteinExistence type="inferred from homology"/>
<dbReference type="InterPro" id="IPR027417">
    <property type="entry name" value="P-loop_NTPase"/>
</dbReference>
<dbReference type="SUPFAM" id="SSF52540">
    <property type="entry name" value="P-loop containing nucleoside triphosphate hydrolases"/>
    <property type="match status" value="1"/>
</dbReference>
<dbReference type="Pfam" id="PF00005">
    <property type="entry name" value="ABC_tran"/>
    <property type="match status" value="1"/>
</dbReference>
<feature type="transmembrane region" description="Helical" evidence="11">
    <location>
        <begin position="718"/>
        <end position="744"/>
    </location>
</feature>
<keyword evidence="5" id="KW-0677">Repeat</keyword>
<evidence type="ECO:0000256" key="7">
    <source>
        <dbReference type="ARBA" id="ARBA00022840"/>
    </source>
</evidence>
<comment type="similarity">
    <text evidence="2">Belongs to the ABC transporter superfamily. ABCA family.</text>
</comment>
<gene>
    <name evidence="13" type="ORF">LY90DRAFT_450904</name>
</gene>
<feature type="region of interest" description="Disordered" evidence="10">
    <location>
        <begin position="26"/>
        <end position="75"/>
    </location>
</feature>
<evidence type="ECO:0000259" key="12">
    <source>
        <dbReference type="PROSITE" id="PS50893"/>
    </source>
</evidence>
<evidence type="ECO:0000256" key="9">
    <source>
        <dbReference type="ARBA" id="ARBA00023136"/>
    </source>
</evidence>
<feature type="domain" description="ABC transporter" evidence="12">
    <location>
        <begin position="951"/>
        <end position="1187"/>
    </location>
</feature>
<dbReference type="OrthoDB" id="8061355at2759"/>
<feature type="compositionally biased region" description="Polar residues" evidence="10">
    <location>
        <begin position="362"/>
        <end position="395"/>
    </location>
</feature>
<dbReference type="EMBL" id="MCOG01000023">
    <property type="protein sequence ID" value="ORY76198.1"/>
    <property type="molecule type" value="Genomic_DNA"/>
</dbReference>
<feature type="transmembrane region" description="Helical" evidence="11">
    <location>
        <begin position="96"/>
        <end position="121"/>
    </location>
</feature>
<dbReference type="SMART" id="SM00382">
    <property type="entry name" value="AAA"/>
    <property type="match status" value="1"/>
</dbReference>
<comment type="caution">
    <text evidence="13">The sequence shown here is derived from an EMBL/GenBank/DDBJ whole genome shotgun (WGS) entry which is preliminary data.</text>
</comment>
<dbReference type="CDD" id="cd03263">
    <property type="entry name" value="ABC_subfamily_A"/>
    <property type="match status" value="1"/>
</dbReference>
<dbReference type="GO" id="GO:0005319">
    <property type="term" value="F:lipid transporter activity"/>
    <property type="evidence" value="ECO:0007669"/>
    <property type="project" value="TreeGrafter"/>
</dbReference>
<evidence type="ECO:0000256" key="2">
    <source>
        <dbReference type="ARBA" id="ARBA00008869"/>
    </source>
</evidence>
<dbReference type="InterPro" id="IPR013525">
    <property type="entry name" value="ABC2_TM"/>
</dbReference>
<dbReference type="Gene3D" id="3.40.50.300">
    <property type="entry name" value="P-loop containing nucleotide triphosphate hydrolases"/>
    <property type="match status" value="1"/>
</dbReference>
<feature type="transmembrane region" description="Helical" evidence="11">
    <location>
        <begin position="680"/>
        <end position="697"/>
    </location>
</feature>
<dbReference type="GO" id="GO:0005524">
    <property type="term" value="F:ATP binding"/>
    <property type="evidence" value="ECO:0007669"/>
    <property type="project" value="UniProtKB-KW"/>
</dbReference>
<dbReference type="InterPro" id="IPR026082">
    <property type="entry name" value="ABCA"/>
</dbReference>
<evidence type="ECO:0000313" key="14">
    <source>
        <dbReference type="Proteomes" id="UP000193920"/>
    </source>
</evidence>
<feature type="transmembrane region" description="Helical" evidence="11">
    <location>
        <begin position="857"/>
        <end position="876"/>
    </location>
</feature>
<dbReference type="STRING" id="1754190.A0A1Y2EXA0"/>
<dbReference type="Proteomes" id="UP000193920">
    <property type="component" value="Unassembled WGS sequence"/>
</dbReference>
<accession>A0A1Y2EXA0</accession>
<sequence length="1271" mass="144493">MEQFNYRQEEEFGVTYNEYGKEYLGNQSSNISGEDQQLISHIKNNESNESNESNEDVKLKRTSTRNSVVPPPEDRRKSYQVRAMFRKTLSYQKRQIGANLCCVAICPTTMIIIAVLLSLLVDNLVSTAGDEKVYEYCTNEFNGTYFLPYVPGDFIKNGTKNVHLAHYTSTGDYCSYWYGTNDHFKSYPYDNILKEDKDRKKNLNHDTLFLPLMDSEGEYGNYEYLLKMLGLDLKEMSEDAVANYINGDYNMTQVMIDGVNEAMQQYTEQMSSQLSGVMNGFGNMANIPSGMPIGIPTGIGGFPTDGMGSIPTGAVTGIGSLPTGLLPTNIPTKIPTKIPTNIPTNIPNDISDLPISKKTNERPTPTSNSKPTSNNEPKNTSIPNRTTKKINPTPSKSDEKDTTEAKPTSSSKLRKRYIEADESKSKFDQAMIYHLTNNMQRPWAFIAVNRNITEQELIGKFEQGGSNMTIIDVRDDEIKLENKSYLNSTEVRYVLNFDELINTKKPQLSFERMPYYEIYEVDNDTHVDSIIFDRMKILNKILTNTTFDDYTAEEKKQINITDFADTDDAIKRSVDYMPYAALYFEKLDEEKLKYDVTISVGEYKRLSNLYQCQFCSVTPYMSFPDSEKRLVYFVSELNNLIARKTSKNTVKITQGYRAFPEVKVVKGFDFDIADVIGTALFPWGISFLIPIFVIGLVKDKEERYLVMMKMNGMKSRTYYISVYITNLILSIISMLCFNVVGYISGLKFFVRTEWTLLLLEFFVWANVQVVLSFLLSFFFKKNGSALVGSFLVVLISIILALSLFSLFADNSFYYYWAPFAFYHILILLNVSALDSEHPAYALKDLVPGDKVYEPTKYLIIDFIILFILVLYIGAVMPQEYGSHQPWHLNIFGRIKRLFNRKNNEFDSLEASATNPFYTDKEAESAKVLEDDDVKAERERILSGHYDRSSPLVIKNLRKEYKPRERGGEPHVAVHSVTFGVEENVVFGLLGPNGAGKTTLIHSLIGVYTPTAGYAKLSGYNIKTDMDQVYKRIGICPQHDILWGELTVEEHLLFYARLKGIPRKQEKDAINESLNNVGLENFRNRLIKGLSGGERRRVSIAIALVGNPRLVFLDEPTTGLDPDVRRLIWSIINDVSQGRTIVITTHSMEEAEVLCHRIGIMSHGTLRCCATPLRLKELYGSGFRLSYSNNPEKYKELKEYIHSILPSKTKAIRDLASNSIYEFIPTQGLISGLFKTIDENKEKYGIIDWGISQSSLEEVFLSIISEDDANAF</sequence>
<organism evidence="13 14">
    <name type="scientific">Neocallimastix californiae</name>
    <dbReference type="NCBI Taxonomy" id="1754190"/>
    <lineage>
        <taxon>Eukaryota</taxon>
        <taxon>Fungi</taxon>
        <taxon>Fungi incertae sedis</taxon>
        <taxon>Chytridiomycota</taxon>
        <taxon>Chytridiomycota incertae sedis</taxon>
        <taxon>Neocallimastigomycetes</taxon>
        <taxon>Neocallimastigales</taxon>
        <taxon>Neocallimastigaceae</taxon>
        <taxon>Neocallimastix</taxon>
    </lineage>
</organism>
<comment type="subcellular location">
    <subcellularLocation>
        <location evidence="1">Membrane</location>
        <topology evidence="1">Multi-pass membrane protein</topology>
    </subcellularLocation>
</comment>
<keyword evidence="8 11" id="KW-1133">Transmembrane helix</keyword>
<evidence type="ECO:0000256" key="4">
    <source>
        <dbReference type="ARBA" id="ARBA00022692"/>
    </source>
</evidence>
<keyword evidence="3" id="KW-0813">Transport</keyword>
<dbReference type="GO" id="GO:0016020">
    <property type="term" value="C:membrane"/>
    <property type="evidence" value="ECO:0007669"/>
    <property type="project" value="UniProtKB-SubCell"/>
</dbReference>
<evidence type="ECO:0000256" key="10">
    <source>
        <dbReference type="SAM" id="MobiDB-lite"/>
    </source>
</evidence>
<feature type="transmembrane region" description="Helical" evidence="11">
    <location>
        <begin position="813"/>
        <end position="833"/>
    </location>
</feature>
<feature type="compositionally biased region" description="Polar residues" evidence="10">
    <location>
        <begin position="338"/>
        <end position="348"/>
    </location>
</feature>
<keyword evidence="6" id="KW-0547">Nucleotide-binding</keyword>
<dbReference type="PANTHER" id="PTHR19229">
    <property type="entry name" value="ATP-BINDING CASSETTE TRANSPORTER SUBFAMILY A ABCA"/>
    <property type="match status" value="1"/>
</dbReference>
<dbReference type="InterPro" id="IPR017871">
    <property type="entry name" value="ABC_transporter-like_CS"/>
</dbReference>
<dbReference type="FunFam" id="3.40.50.300:FF:000665">
    <property type="entry name" value="ABC transporter A family member 2"/>
    <property type="match status" value="1"/>
</dbReference>
<keyword evidence="9 11" id="KW-0472">Membrane</keyword>
<feature type="transmembrane region" description="Helical" evidence="11">
    <location>
        <begin position="756"/>
        <end position="779"/>
    </location>
</feature>
<evidence type="ECO:0000256" key="5">
    <source>
        <dbReference type="ARBA" id="ARBA00022737"/>
    </source>
</evidence>
<name>A0A1Y2EXA0_9FUNG</name>
<reference evidence="13 14" key="1">
    <citation type="submission" date="2016-08" db="EMBL/GenBank/DDBJ databases">
        <title>A Parts List for Fungal Cellulosomes Revealed by Comparative Genomics.</title>
        <authorList>
            <consortium name="DOE Joint Genome Institute"/>
            <person name="Haitjema C.H."/>
            <person name="Gilmore S.P."/>
            <person name="Henske J.K."/>
            <person name="Solomon K.V."/>
            <person name="De Groot R."/>
            <person name="Kuo A."/>
            <person name="Mondo S.J."/>
            <person name="Salamov A.A."/>
            <person name="Labutti K."/>
            <person name="Zhao Z."/>
            <person name="Chiniquy J."/>
            <person name="Barry K."/>
            <person name="Brewer H.M."/>
            <person name="Purvine S.O."/>
            <person name="Wright A.T."/>
            <person name="Boxma B."/>
            <person name="Van Alen T."/>
            <person name="Hackstein J.H."/>
            <person name="Baker S.E."/>
            <person name="Grigoriev I.V."/>
            <person name="O'Malley M.A."/>
        </authorList>
    </citation>
    <scope>NUCLEOTIDE SEQUENCE [LARGE SCALE GENOMIC DNA]</scope>
    <source>
        <strain evidence="13 14">G1</strain>
    </source>
</reference>
<evidence type="ECO:0000256" key="1">
    <source>
        <dbReference type="ARBA" id="ARBA00004141"/>
    </source>
</evidence>
<evidence type="ECO:0000256" key="6">
    <source>
        <dbReference type="ARBA" id="ARBA00022741"/>
    </source>
</evidence>
<evidence type="ECO:0000256" key="3">
    <source>
        <dbReference type="ARBA" id="ARBA00022448"/>
    </source>
</evidence>
<protein>
    <recommendedName>
        <fullName evidence="12">ABC transporter domain-containing protein</fullName>
    </recommendedName>
</protein>
<feature type="compositionally biased region" description="Polar residues" evidence="10">
    <location>
        <begin position="26"/>
        <end position="39"/>
    </location>
</feature>
<keyword evidence="14" id="KW-1185">Reference proteome</keyword>
<dbReference type="InterPro" id="IPR003439">
    <property type="entry name" value="ABC_transporter-like_ATP-bd"/>
</dbReference>